<keyword evidence="5" id="KW-0732">Signal</keyword>
<dbReference type="GO" id="GO:0033897">
    <property type="term" value="F:ribonuclease T2 activity"/>
    <property type="evidence" value="ECO:0007669"/>
    <property type="project" value="UniProtKB-EC"/>
</dbReference>
<evidence type="ECO:0000256" key="4">
    <source>
        <dbReference type="SAM" id="MobiDB-lite"/>
    </source>
</evidence>
<evidence type="ECO:0000256" key="1">
    <source>
        <dbReference type="ARBA" id="ARBA00007469"/>
    </source>
</evidence>
<evidence type="ECO:0000256" key="3">
    <source>
        <dbReference type="RuleBase" id="RU004328"/>
    </source>
</evidence>
<dbReference type="InterPro" id="IPR036430">
    <property type="entry name" value="RNase_T2-like_sf"/>
</dbReference>
<organism evidence="6 7">
    <name type="scientific">Dissophora globulifera</name>
    <dbReference type="NCBI Taxonomy" id="979702"/>
    <lineage>
        <taxon>Eukaryota</taxon>
        <taxon>Fungi</taxon>
        <taxon>Fungi incertae sedis</taxon>
        <taxon>Mucoromycota</taxon>
        <taxon>Mortierellomycotina</taxon>
        <taxon>Mortierellomycetes</taxon>
        <taxon>Mortierellales</taxon>
        <taxon>Mortierellaceae</taxon>
        <taxon>Dissophora</taxon>
    </lineage>
</organism>
<dbReference type="InterPro" id="IPR001568">
    <property type="entry name" value="RNase_T2-like"/>
</dbReference>
<dbReference type="PANTHER" id="PTHR11240:SF22">
    <property type="entry name" value="RIBONUCLEASE T2"/>
    <property type="match status" value="1"/>
</dbReference>
<dbReference type="SUPFAM" id="SSF55895">
    <property type="entry name" value="Ribonuclease Rh-like"/>
    <property type="match status" value="1"/>
</dbReference>
<dbReference type="InterPro" id="IPR018188">
    <property type="entry name" value="RNase_T2_His_AS_1"/>
</dbReference>
<evidence type="ECO:0000256" key="5">
    <source>
        <dbReference type="SAM" id="SignalP"/>
    </source>
</evidence>
<dbReference type="EMBL" id="JAAAIP010001878">
    <property type="protein sequence ID" value="KAG0303138.1"/>
    <property type="molecule type" value="Genomic_DNA"/>
</dbReference>
<evidence type="ECO:0000256" key="2">
    <source>
        <dbReference type="ARBA" id="ARBA00012571"/>
    </source>
</evidence>
<accession>A0A9P6UIU4</accession>
<dbReference type="Proteomes" id="UP000738325">
    <property type="component" value="Unassembled WGS sequence"/>
</dbReference>
<evidence type="ECO:0000313" key="7">
    <source>
        <dbReference type="Proteomes" id="UP000738325"/>
    </source>
</evidence>
<reference evidence="6" key="1">
    <citation type="journal article" date="2020" name="Fungal Divers.">
        <title>Resolving the Mortierellaceae phylogeny through synthesis of multi-gene phylogenetics and phylogenomics.</title>
        <authorList>
            <person name="Vandepol N."/>
            <person name="Liber J."/>
            <person name="Desiro A."/>
            <person name="Na H."/>
            <person name="Kennedy M."/>
            <person name="Barry K."/>
            <person name="Grigoriev I.V."/>
            <person name="Miller A.N."/>
            <person name="O'Donnell K."/>
            <person name="Stajich J.E."/>
            <person name="Bonito G."/>
        </authorList>
    </citation>
    <scope>NUCLEOTIDE SEQUENCE</scope>
    <source>
        <strain evidence="6">REB-010B</strain>
    </source>
</reference>
<dbReference type="GO" id="GO:0006401">
    <property type="term" value="P:RNA catabolic process"/>
    <property type="evidence" value="ECO:0007669"/>
    <property type="project" value="TreeGrafter"/>
</dbReference>
<sequence length="343" mass="37370">MKLDTISTFLVMAAVSVVSALPLQNSALNPHATCPANILSCSLGADNVDSCCLPTYGLVVLSQQWYSGLGPREEFTMHGLWPDTCSGDQGPWNGCDPGRIYDDVEMRLQKYLQDDPGTSSAFFKNMTTYWSSYNDDNNKFWSHEWSKHGTCVSTIEPQCFSPKVPNKDVYTYFSSALALRSQHNIYQALAAKKIYPGSNPTVSSMQDAIEAQFGVKAEINCTCGVLSEIMLYFHVKNADQYEIIAPHSHGDCPDIISYPVKSGSLSPPPHCHKRTTPPTTTSPSGSIPSGRQTGPCTTTGAMVCVDPGISNQYSKCNQGLWVLNQCRSGLLCYSDTTTAAHCA</sequence>
<feature type="signal peptide" evidence="5">
    <location>
        <begin position="1"/>
        <end position="20"/>
    </location>
</feature>
<dbReference type="EC" id="4.6.1.19" evidence="2"/>
<gene>
    <name evidence="6" type="primary">RNY1_2</name>
    <name evidence="6" type="ORF">BGZ99_002757</name>
</gene>
<dbReference type="Gene3D" id="3.90.730.10">
    <property type="entry name" value="Ribonuclease T2-like"/>
    <property type="match status" value="1"/>
</dbReference>
<feature type="chain" id="PRO_5040308439" description="ribonuclease T2" evidence="5">
    <location>
        <begin position="21"/>
        <end position="343"/>
    </location>
</feature>
<dbReference type="OrthoDB" id="435754at2759"/>
<dbReference type="PROSITE" id="PS00530">
    <property type="entry name" value="RNASE_T2_1"/>
    <property type="match status" value="1"/>
</dbReference>
<dbReference type="GO" id="GO:0005576">
    <property type="term" value="C:extracellular region"/>
    <property type="evidence" value="ECO:0007669"/>
    <property type="project" value="TreeGrafter"/>
</dbReference>
<dbReference type="PROSITE" id="PS00531">
    <property type="entry name" value="RNASE_T2_2"/>
    <property type="match status" value="1"/>
</dbReference>
<comment type="similarity">
    <text evidence="1 3">Belongs to the RNase T2 family.</text>
</comment>
<comment type="caution">
    <text evidence="6">The sequence shown here is derived from an EMBL/GenBank/DDBJ whole genome shotgun (WGS) entry which is preliminary data.</text>
</comment>
<feature type="region of interest" description="Disordered" evidence="4">
    <location>
        <begin position="265"/>
        <end position="293"/>
    </location>
</feature>
<protein>
    <recommendedName>
        <fullName evidence="2">ribonuclease T2</fullName>
        <ecNumber evidence="2">4.6.1.19</ecNumber>
    </recommendedName>
</protein>
<feature type="compositionally biased region" description="Low complexity" evidence="4">
    <location>
        <begin position="276"/>
        <end position="290"/>
    </location>
</feature>
<evidence type="ECO:0000313" key="6">
    <source>
        <dbReference type="EMBL" id="KAG0303138.1"/>
    </source>
</evidence>
<dbReference type="PANTHER" id="PTHR11240">
    <property type="entry name" value="RIBONUCLEASE T2"/>
    <property type="match status" value="1"/>
</dbReference>
<dbReference type="GO" id="GO:0003723">
    <property type="term" value="F:RNA binding"/>
    <property type="evidence" value="ECO:0007669"/>
    <property type="project" value="InterPro"/>
</dbReference>
<dbReference type="AlphaFoldDB" id="A0A9P6UIU4"/>
<proteinExistence type="inferred from homology"/>
<name>A0A9P6UIU4_9FUNG</name>
<keyword evidence="7" id="KW-1185">Reference proteome</keyword>
<dbReference type="Pfam" id="PF00445">
    <property type="entry name" value="Ribonuclease_T2"/>
    <property type="match status" value="1"/>
</dbReference>
<dbReference type="InterPro" id="IPR033130">
    <property type="entry name" value="RNase_T2_His_AS_2"/>
</dbReference>